<name>A0A1U9Z5K2_9HYPH</name>
<evidence type="ECO:0000256" key="3">
    <source>
        <dbReference type="ARBA" id="ARBA00023125"/>
    </source>
</evidence>
<dbReference type="Gene3D" id="1.10.357.10">
    <property type="entry name" value="Tetracycline Repressor, domain 2"/>
    <property type="match status" value="1"/>
</dbReference>
<dbReference type="PANTHER" id="PTHR30055">
    <property type="entry name" value="HTH-TYPE TRANSCRIPTIONAL REGULATOR RUTR"/>
    <property type="match status" value="1"/>
</dbReference>
<dbReference type="AlphaFoldDB" id="A0A1U9Z5K2"/>
<dbReference type="SUPFAM" id="SSF48498">
    <property type="entry name" value="Tetracyclin repressor-like, C-terminal domain"/>
    <property type="match status" value="1"/>
</dbReference>
<gene>
    <name evidence="7" type="ORF">Mame_03694</name>
</gene>
<dbReference type="GO" id="GO:0000976">
    <property type="term" value="F:transcription cis-regulatory region binding"/>
    <property type="evidence" value="ECO:0007669"/>
    <property type="project" value="TreeGrafter"/>
</dbReference>
<dbReference type="GO" id="GO:0003700">
    <property type="term" value="F:DNA-binding transcription factor activity"/>
    <property type="evidence" value="ECO:0007669"/>
    <property type="project" value="TreeGrafter"/>
</dbReference>
<evidence type="ECO:0000259" key="6">
    <source>
        <dbReference type="PROSITE" id="PS50977"/>
    </source>
</evidence>
<proteinExistence type="predicted"/>
<dbReference type="InterPro" id="IPR050109">
    <property type="entry name" value="HTH-type_TetR-like_transc_reg"/>
</dbReference>
<organism evidence="7 8">
    <name type="scientific">Martelella mediterranea DSM 17316</name>
    <dbReference type="NCBI Taxonomy" id="1122214"/>
    <lineage>
        <taxon>Bacteria</taxon>
        <taxon>Pseudomonadati</taxon>
        <taxon>Pseudomonadota</taxon>
        <taxon>Alphaproteobacteria</taxon>
        <taxon>Hyphomicrobiales</taxon>
        <taxon>Aurantimonadaceae</taxon>
        <taxon>Martelella</taxon>
    </lineage>
</organism>
<evidence type="ECO:0000256" key="5">
    <source>
        <dbReference type="PROSITE-ProRule" id="PRU00335"/>
    </source>
</evidence>
<evidence type="ECO:0000256" key="4">
    <source>
        <dbReference type="ARBA" id="ARBA00023163"/>
    </source>
</evidence>
<feature type="domain" description="HTH tetR-type" evidence="6">
    <location>
        <begin position="8"/>
        <end position="68"/>
    </location>
</feature>
<dbReference type="Pfam" id="PF13977">
    <property type="entry name" value="TetR_C_6"/>
    <property type="match status" value="1"/>
</dbReference>
<keyword evidence="3 5" id="KW-0238">DNA-binding</keyword>
<dbReference type="InterPro" id="IPR009057">
    <property type="entry name" value="Homeodomain-like_sf"/>
</dbReference>
<evidence type="ECO:0000313" key="8">
    <source>
        <dbReference type="Proteomes" id="UP000191135"/>
    </source>
</evidence>
<dbReference type="OrthoDB" id="9802947at2"/>
<dbReference type="RefSeq" id="WP_033410875.1">
    <property type="nucleotide sequence ID" value="NZ_AQWH01000026.1"/>
</dbReference>
<evidence type="ECO:0000256" key="2">
    <source>
        <dbReference type="ARBA" id="ARBA00023015"/>
    </source>
</evidence>
<accession>A0A1U9Z5K2</accession>
<feature type="DNA-binding region" description="H-T-H motif" evidence="5">
    <location>
        <begin position="31"/>
        <end position="50"/>
    </location>
</feature>
<dbReference type="EMBL" id="CP020330">
    <property type="protein sequence ID" value="AQZ52999.1"/>
    <property type="molecule type" value="Genomic_DNA"/>
</dbReference>
<dbReference type="SUPFAM" id="SSF46689">
    <property type="entry name" value="Homeodomain-like"/>
    <property type="match status" value="1"/>
</dbReference>
<dbReference type="PANTHER" id="PTHR30055:SF238">
    <property type="entry name" value="MYCOFACTOCIN BIOSYNTHESIS TRANSCRIPTIONAL REGULATOR MFTR-RELATED"/>
    <property type="match status" value="1"/>
</dbReference>
<protein>
    <submittedName>
        <fullName evidence="7">TetR family transcriptional regulator</fullName>
    </submittedName>
</protein>
<evidence type="ECO:0000313" key="7">
    <source>
        <dbReference type="EMBL" id="AQZ52999.1"/>
    </source>
</evidence>
<dbReference type="Proteomes" id="UP000191135">
    <property type="component" value="Chromosome"/>
</dbReference>
<dbReference type="STRING" id="1122214.Mame_03694"/>
<dbReference type="eggNOG" id="COG1309">
    <property type="taxonomic scope" value="Bacteria"/>
</dbReference>
<evidence type="ECO:0000256" key="1">
    <source>
        <dbReference type="ARBA" id="ARBA00022491"/>
    </source>
</evidence>
<keyword evidence="1" id="KW-0678">Repressor</keyword>
<dbReference type="InterPro" id="IPR001647">
    <property type="entry name" value="HTH_TetR"/>
</dbReference>
<dbReference type="InterPro" id="IPR036271">
    <property type="entry name" value="Tet_transcr_reg_TetR-rel_C_sf"/>
</dbReference>
<dbReference type="Pfam" id="PF00440">
    <property type="entry name" value="TetR_N"/>
    <property type="match status" value="1"/>
</dbReference>
<dbReference type="InterPro" id="IPR039538">
    <property type="entry name" value="BetI_C"/>
</dbReference>
<dbReference type="KEGG" id="mmed:Mame_03694"/>
<keyword evidence="8" id="KW-1185">Reference proteome</keyword>
<sequence>MPRTVDHDERRSMILEAFMRLAAREGLHAVSLRGVAAEAGISLRLVQYYFETKARLMQSGLTALETISNERLSARLQSLGPSPGARATLEAYFAVALPTDRESRQFHLLWTSYAMLAMTDPEISDRTFVDGPDRQQERIASLLEKGKSDGAFHAALDSEIEATILISLIHGLGTAVLVGQQTAERAFASFRHHLDRLTAEASGKPDRDRQRSE</sequence>
<reference evidence="7 8" key="1">
    <citation type="submission" date="2017-03" db="EMBL/GenBank/DDBJ databases">
        <title>Foreign affairs: Plasmid Transfer between Roseobacters and Rhizobia.</title>
        <authorList>
            <person name="Bartling P."/>
            <person name="Bunk B."/>
            <person name="Overmann J."/>
            <person name="Brinkmann H."/>
            <person name="Petersen J."/>
        </authorList>
    </citation>
    <scope>NUCLEOTIDE SEQUENCE [LARGE SCALE GENOMIC DNA]</scope>
    <source>
        <strain evidence="7 8">MACL11</strain>
    </source>
</reference>
<keyword evidence="4" id="KW-0804">Transcription</keyword>
<keyword evidence="2" id="KW-0805">Transcription regulation</keyword>
<dbReference type="PROSITE" id="PS50977">
    <property type="entry name" value="HTH_TETR_2"/>
    <property type="match status" value="1"/>
</dbReference>